<feature type="domain" description="Major facilitator superfamily (MFS) profile" evidence="8">
    <location>
        <begin position="50"/>
        <end position="477"/>
    </location>
</feature>
<dbReference type="Gene3D" id="1.20.1250.20">
    <property type="entry name" value="MFS general substrate transporter like domains"/>
    <property type="match status" value="1"/>
</dbReference>
<feature type="transmembrane region" description="Helical" evidence="7">
    <location>
        <begin position="185"/>
        <end position="208"/>
    </location>
</feature>
<feature type="region of interest" description="Disordered" evidence="6">
    <location>
        <begin position="1"/>
        <end position="22"/>
    </location>
</feature>
<feature type="transmembrane region" description="Helical" evidence="7">
    <location>
        <begin position="353"/>
        <end position="377"/>
    </location>
</feature>
<gene>
    <name evidence="9" type="ORF">Q8F55_001224</name>
</gene>
<dbReference type="PROSITE" id="PS00217">
    <property type="entry name" value="SUGAR_TRANSPORT_2"/>
    <property type="match status" value="1"/>
</dbReference>
<dbReference type="RefSeq" id="XP_069213401.1">
    <property type="nucleotide sequence ID" value="XM_069349857.1"/>
</dbReference>
<dbReference type="InterPro" id="IPR005829">
    <property type="entry name" value="Sugar_transporter_CS"/>
</dbReference>
<dbReference type="InterPro" id="IPR005828">
    <property type="entry name" value="MFS_sugar_transport-like"/>
</dbReference>
<keyword evidence="3 7" id="KW-0812">Transmembrane</keyword>
<evidence type="ECO:0000256" key="3">
    <source>
        <dbReference type="ARBA" id="ARBA00022692"/>
    </source>
</evidence>
<dbReference type="GeneID" id="95982267"/>
<dbReference type="Pfam" id="PF00083">
    <property type="entry name" value="Sugar_tr"/>
    <property type="match status" value="1"/>
</dbReference>
<evidence type="ECO:0000259" key="8">
    <source>
        <dbReference type="PROSITE" id="PS50850"/>
    </source>
</evidence>
<sequence>MSTTKFEHDAKSETEHDPKAETAHVEHLVSAYDGLSRGEAIKKFPRRFVVGLLVSVAAMYLGFTLTIPGAVTANQGFINQFGTKYNDKGELALDANHVGAWNGVNFGSQVLFQGLSPITAQRFGLKFNLYALTAFVLLAIVLEIVAKNWVVYLVAKIVCGFAAGFIGTSVTAYMSETTTRQFRGIHLACFSFAWALGGFFSSIGMEILQKTTPLKYKNAFYSEFVIVGVWIPVLLFLPESPVWYCRNGRHEEAMASLRRLNGKLDWYDEAHEYAVFRQDVEESEALAAKASKHSWLACFKGTNLRRTLISTIPFSMQTIGMSNAFEANVIVSCVLLFGVLCSFYLVDKAGRRPLLIMGGIVMCVCNLIVGGMGVIGVNSSTGSAMIAMMAIWVLAYALSCGPIGWLSLVENSTPVLRTQTAGIAAILQSLNGVIFNYCVPLMLSDQYAGWGAKTGFFFGPLAFLFTILVWFTVPETKGRSYAELDELYEKRIPAWRFKETKTASEEAAALEGEGPEQK</sequence>
<proteinExistence type="inferred from homology"/>
<evidence type="ECO:0000256" key="6">
    <source>
        <dbReference type="SAM" id="MobiDB-lite"/>
    </source>
</evidence>
<feature type="transmembrane region" description="Helical" evidence="7">
    <location>
        <begin position="455"/>
        <end position="473"/>
    </location>
</feature>
<keyword evidence="10" id="KW-1185">Reference proteome</keyword>
<dbReference type="Proteomes" id="UP001565368">
    <property type="component" value="Unassembled WGS sequence"/>
</dbReference>
<organism evidence="9 10">
    <name type="scientific">Vanrija albida</name>
    <dbReference type="NCBI Taxonomy" id="181172"/>
    <lineage>
        <taxon>Eukaryota</taxon>
        <taxon>Fungi</taxon>
        <taxon>Dikarya</taxon>
        <taxon>Basidiomycota</taxon>
        <taxon>Agaricomycotina</taxon>
        <taxon>Tremellomycetes</taxon>
        <taxon>Trichosporonales</taxon>
        <taxon>Trichosporonaceae</taxon>
        <taxon>Vanrija</taxon>
    </lineage>
</organism>
<feature type="transmembrane region" description="Helical" evidence="7">
    <location>
        <begin position="48"/>
        <end position="71"/>
    </location>
</feature>
<evidence type="ECO:0000256" key="7">
    <source>
        <dbReference type="SAM" id="Phobius"/>
    </source>
</evidence>
<dbReference type="PROSITE" id="PS50850">
    <property type="entry name" value="MFS"/>
    <property type="match status" value="1"/>
</dbReference>
<feature type="transmembrane region" description="Helical" evidence="7">
    <location>
        <begin position="153"/>
        <end position="173"/>
    </location>
</feature>
<dbReference type="InterPro" id="IPR020846">
    <property type="entry name" value="MFS_dom"/>
</dbReference>
<evidence type="ECO:0000313" key="10">
    <source>
        <dbReference type="Proteomes" id="UP001565368"/>
    </source>
</evidence>
<name>A0ABR3QFL7_9TREE</name>
<reference evidence="9 10" key="1">
    <citation type="submission" date="2023-08" db="EMBL/GenBank/DDBJ databases">
        <title>Annotated Genome Sequence of Vanrija albida AlHP1.</title>
        <authorList>
            <person name="Herzog R."/>
        </authorList>
    </citation>
    <scope>NUCLEOTIDE SEQUENCE [LARGE SCALE GENOMIC DNA]</scope>
    <source>
        <strain evidence="9 10">AlHP1</strain>
    </source>
</reference>
<accession>A0ABR3QFL7</accession>
<evidence type="ECO:0000313" key="9">
    <source>
        <dbReference type="EMBL" id="KAL1413457.1"/>
    </source>
</evidence>
<feature type="transmembrane region" description="Helical" evidence="7">
    <location>
        <begin position="127"/>
        <end position="146"/>
    </location>
</feature>
<comment type="similarity">
    <text evidence="2">Belongs to the major facilitator superfamily. Sugar transporter (TC 2.A.1.1) family.</text>
</comment>
<comment type="subcellular location">
    <subcellularLocation>
        <location evidence="1">Membrane</location>
        <topology evidence="1">Multi-pass membrane protein</topology>
    </subcellularLocation>
</comment>
<dbReference type="PROSITE" id="PS00216">
    <property type="entry name" value="SUGAR_TRANSPORT_1"/>
    <property type="match status" value="1"/>
</dbReference>
<evidence type="ECO:0000256" key="2">
    <source>
        <dbReference type="ARBA" id="ARBA00010992"/>
    </source>
</evidence>
<evidence type="ECO:0000256" key="5">
    <source>
        <dbReference type="ARBA" id="ARBA00023136"/>
    </source>
</evidence>
<dbReference type="InterPro" id="IPR050360">
    <property type="entry name" value="MFS_Sugar_Transporters"/>
</dbReference>
<feature type="transmembrane region" description="Helical" evidence="7">
    <location>
        <begin position="327"/>
        <end position="346"/>
    </location>
</feature>
<dbReference type="PANTHER" id="PTHR48022:SF68">
    <property type="entry name" value="MAJOR FACILITATOR SUPERFAMILY (MFS) PROFILE DOMAIN-CONTAINING PROTEIN-RELATED"/>
    <property type="match status" value="1"/>
</dbReference>
<dbReference type="PANTHER" id="PTHR48022">
    <property type="entry name" value="PLASTIDIC GLUCOSE TRANSPORTER 4"/>
    <property type="match status" value="1"/>
</dbReference>
<keyword evidence="4 7" id="KW-1133">Transmembrane helix</keyword>
<evidence type="ECO:0000256" key="1">
    <source>
        <dbReference type="ARBA" id="ARBA00004141"/>
    </source>
</evidence>
<keyword evidence="5 7" id="KW-0472">Membrane</keyword>
<dbReference type="SUPFAM" id="SSF103473">
    <property type="entry name" value="MFS general substrate transporter"/>
    <property type="match status" value="1"/>
</dbReference>
<feature type="transmembrane region" description="Helical" evidence="7">
    <location>
        <begin position="220"/>
        <end position="237"/>
    </location>
</feature>
<comment type="caution">
    <text evidence="9">The sequence shown here is derived from an EMBL/GenBank/DDBJ whole genome shotgun (WGS) entry which is preliminary data.</text>
</comment>
<feature type="transmembrane region" description="Helical" evidence="7">
    <location>
        <begin position="383"/>
        <end position="409"/>
    </location>
</feature>
<dbReference type="EMBL" id="JBBXJM010000001">
    <property type="protein sequence ID" value="KAL1413457.1"/>
    <property type="molecule type" value="Genomic_DNA"/>
</dbReference>
<protein>
    <recommendedName>
        <fullName evidence="8">Major facilitator superfamily (MFS) profile domain-containing protein</fullName>
    </recommendedName>
</protein>
<evidence type="ECO:0000256" key="4">
    <source>
        <dbReference type="ARBA" id="ARBA00022989"/>
    </source>
</evidence>
<feature type="transmembrane region" description="Helical" evidence="7">
    <location>
        <begin position="421"/>
        <end position="443"/>
    </location>
</feature>
<dbReference type="InterPro" id="IPR036259">
    <property type="entry name" value="MFS_trans_sf"/>
</dbReference>